<dbReference type="PRINTS" id="PR00837">
    <property type="entry name" value="V5TPXLIKE"/>
</dbReference>
<dbReference type="OrthoDB" id="337038at2759"/>
<feature type="signal peptide" evidence="4">
    <location>
        <begin position="1"/>
        <end position="27"/>
    </location>
</feature>
<comment type="caution">
    <text evidence="6">The sequence shown here is derived from an EMBL/GenBank/DDBJ whole genome shotgun (WGS) entry which is preliminary data.</text>
</comment>
<sequence>MAPSPLIFLCIFSLLILLFSSTTIVDASANKTELINQFLDAHNSARKAVGVPPLKWEPLLATFARVYSNQRRHDCALLHSTALAFGENIFIGRGRRWSAKDAVAAWVAEKQFYDYSSNACSGPDCTHYTQIVWHTTQRVGCAKIICDNGSSYITCEYYPPGNYVGDWPY</sequence>
<evidence type="ECO:0000256" key="3">
    <source>
        <dbReference type="ARBA" id="ARBA00023157"/>
    </source>
</evidence>
<dbReference type="InterPro" id="IPR001283">
    <property type="entry name" value="CRISP-related"/>
</dbReference>
<dbReference type="Proteomes" id="UP000283530">
    <property type="component" value="Unassembled WGS sequence"/>
</dbReference>
<name>A0A443NVV7_9MAGN</name>
<dbReference type="Pfam" id="PF00188">
    <property type="entry name" value="CAP"/>
    <property type="match status" value="1"/>
</dbReference>
<dbReference type="InterPro" id="IPR035940">
    <property type="entry name" value="CAP_sf"/>
</dbReference>
<protein>
    <submittedName>
        <fullName evidence="6">Pathogenesis-related protein PRB1-2</fullName>
    </submittedName>
</protein>
<evidence type="ECO:0000256" key="4">
    <source>
        <dbReference type="SAM" id="SignalP"/>
    </source>
</evidence>
<gene>
    <name evidence="6" type="ORF">CKAN_01136900</name>
</gene>
<dbReference type="EMBL" id="QPKB01000004">
    <property type="protein sequence ID" value="RWR82641.1"/>
    <property type="molecule type" value="Genomic_DNA"/>
</dbReference>
<dbReference type="SUPFAM" id="SSF55797">
    <property type="entry name" value="PR-1-like"/>
    <property type="match status" value="1"/>
</dbReference>
<dbReference type="InterPro" id="IPR014044">
    <property type="entry name" value="CAP_dom"/>
</dbReference>
<evidence type="ECO:0000256" key="1">
    <source>
        <dbReference type="ARBA" id="ARBA00009923"/>
    </source>
</evidence>
<reference evidence="6 7" key="1">
    <citation type="journal article" date="2019" name="Nat. Plants">
        <title>Stout camphor tree genome fills gaps in understanding of flowering plant genome evolution.</title>
        <authorList>
            <person name="Chaw S.M."/>
            <person name="Liu Y.C."/>
            <person name="Wu Y.W."/>
            <person name="Wang H.Y."/>
            <person name="Lin C.I."/>
            <person name="Wu C.S."/>
            <person name="Ke H.M."/>
            <person name="Chang L.Y."/>
            <person name="Hsu C.Y."/>
            <person name="Yang H.T."/>
            <person name="Sudianto E."/>
            <person name="Hsu M.H."/>
            <person name="Wu K.P."/>
            <person name="Wang L.N."/>
            <person name="Leebens-Mack J.H."/>
            <person name="Tsai I.J."/>
        </authorList>
    </citation>
    <scope>NUCLEOTIDE SEQUENCE [LARGE SCALE GENOMIC DNA]</scope>
    <source>
        <strain evidence="7">cv. Chaw 1501</strain>
        <tissue evidence="6">Young leaves</tissue>
    </source>
</reference>
<dbReference type="Gene3D" id="3.40.33.10">
    <property type="entry name" value="CAP"/>
    <property type="match status" value="1"/>
</dbReference>
<dbReference type="SMART" id="SM00198">
    <property type="entry name" value="SCP"/>
    <property type="match status" value="1"/>
</dbReference>
<accession>A0A443NVV7</accession>
<feature type="domain" description="SCP" evidence="5">
    <location>
        <begin position="33"/>
        <end position="165"/>
    </location>
</feature>
<evidence type="ECO:0000313" key="6">
    <source>
        <dbReference type="EMBL" id="RWR82641.1"/>
    </source>
</evidence>
<dbReference type="STRING" id="337451.A0A443NVV7"/>
<keyword evidence="3" id="KW-1015">Disulfide bond</keyword>
<keyword evidence="7" id="KW-1185">Reference proteome</keyword>
<evidence type="ECO:0000259" key="5">
    <source>
        <dbReference type="SMART" id="SM00198"/>
    </source>
</evidence>
<dbReference type="AlphaFoldDB" id="A0A443NVV7"/>
<proteinExistence type="inferred from homology"/>
<evidence type="ECO:0000256" key="2">
    <source>
        <dbReference type="ARBA" id="ARBA00022729"/>
    </source>
</evidence>
<organism evidence="6 7">
    <name type="scientific">Cinnamomum micranthum f. kanehirae</name>
    <dbReference type="NCBI Taxonomy" id="337451"/>
    <lineage>
        <taxon>Eukaryota</taxon>
        <taxon>Viridiplantae</taxon>
        <taxon>Streptophyta</taxon>
        <taxon>Embryophyta</taxon>
        <taxon>Tracheophyta</taxon>
        <taxon>Spermatophyta</taxon>
        <taxon>Magnoliopsida</taxon>
        <taxon>Magnoliidae</taxon>
        <taxon>Laurales</taxon>
        <taxon>Lauraceae</taxon>
        <taxon>Cinnamomum</taxon>
    </lineage>
</organism>
<dbReference type="CDD" id="cd05381">
    <property type="entry name" value="CAP_PR-1"/>
    <property type="match status" value="1"/>
</dbReference>
<comment type="similarity">
    <text evidence="1">Belongs to the CRISP family.</text>
</comment>
<keyword evidence="2 4" id="KW-0732">Signal</keyword>
<dbReference type="PANTHER" id="PTHR10334">
    <property type="entry name" value="CYSTEINE-RICH SECRETORY PROTEIN-RELATED"/>
    <property type="match status" value="1"/>
</dbReference>
<evidence type="ECO:0000313" key="7">
    <source>
        <dbReference type="Proteomes" id="UP000283530"/>
    </source>
</evidence>
<dbReference type="FunFam" id="3.40.33.10:FF:000006">
    <property type="entry name" value="Putative pathogenesis-related protein 1"/>
    <property type="match status" value="1"/>
</dbReference>
<dbReference type="GO" id="GO:0098542">
    <property type="term" value="P:defense response to other organism"/>
    <property type="evidence" value="ECO:0007669"/>
    <property type="project" value="UniProtKB-ARBA"/>
</dbReference>
<feature type="chain" id="PRO_5019378397" evidence="4">
    <location>
        <begin position="28"/>
        <end position="169"/>
    </location>
</feature>